<sequence length="330" mass="37680">MGLTHVDGIFRIYDFIEDHNHVLQTPKTTHMLASQRKISKVQALEIELAEDSGGVVIFGAALLHDETTSSFKCLFKTFLEVNLQKKPQTIFTDQDQAMAKALHEVMPEVLEVNGVMTIPNQYILKRLTKDDRSGAIKDVNGNKVVEDPDLVGTMRHRQLWPKLVKLALDVSNSEQAFLLDNEAVNQVNFEVPKIYGNQVNFETPQGSGNQMNFEVPQNLGTQFSFTKFLMQAKWKPGNIKKPHKKYEEEKRNVTCNRRHLINLRWKELQWHRHQIGGRALSHGIEGGWEDDETVEEAAVREATEEAAVRGDLMVKILSNLFLSIFIIVMY</sequence>
<keyword evidence="4" id="KW-1185">Reference proteome</keyword>
<accession>A0A834WIP6</accession>
<dbReference type="SUPFAM" id="SSF55811">
    <property type="entry name" value="Nudix"/>
    <property type="match status" value="1"/>
</dbReference>
<dbReference type="InterPro" id="IPR018289">
    <property type="entry name" value="MULE_transposase_dom"/>
</dbReference>
<dbReference type="Pfam" id="PF00293">
    <property type="entry name" value="NUDIX"/>
    <property type="match status" value="1"/>
</dbReference>
<dbReference type="PANTHER" id="PTHR47718:SF2">
    <property type="entry name" value="PROTEIN FAR1-RELATED SEQUENCE 5-LIKE"/>
    <property type="match status" value="1"/>
</dbReference>
<comment type="caution">
    <text evidence="3">The sequence shown here is derived from an EMBL/GenBank/DDBJ whole genome shotgun (WGS) entry which is preliminary data.</text>
</comment>
<evidence type="ECO:0000259" key="1">
    <source>
        <dbReference type="Pfam" id="PF00293"/>
    </source>
</evidence>
<evidence type="ECO:0000313" key="3">
    <source>
        <dbReference type="EMBL" id="KAF7824242.1"/>
    </source>
</evidence>
<dbReference type="InterPro" id="IPR000086">
    <property type="entry name" value="NUDIX_hydrolase_dom"/>
</dbReference>
<proteinExistence type="predicted"/>
<dbReference type="Pfam" id="PF10551">
    <property type="entry name" value="MULE"/>
    <property type="match status" value="1"/>
</dbReference>
<dbReference type="Gene3D" id="3.90.79.10">
    <property type="entry name" value="Nucleoside Triphosphate Pyrophosphohydrolase"/>
    <property type="match status" value="1"/>
</dbReference>
<evidence type="ECO:0000259" key="2">
    <source>
        <dbReference type="Pfam" id="PF10551"/>
    </source>
</evidence>
<dbReference type="AlphaFoldDB" id="A0A834WIP6"/>
<reference evidence="3" key="1">
    <citation type="submission" date="2020-09" db="EMBL/GenBank/DDBJ databases">
        <title>Genome-Enabled Discovery of Anthraquinone Biosynthesis in Senna tora.</title>
        <authorList>
            <person name="Kang S.-H."/>
            <person name="Pandey R.P."/>
            <person name="Lee C.-M."/>
            <person name="Sim J.-S."/>
            <person name="Jeong J.-T."/>
            <person name="Choi B.-S."/>
            <person name="Jung M."/>
            <person name="Ginzburg D."/>
            <person name="Zhao K."/>
            <person name="Won S.Y."/>
            <person name="Oh T.-J."/>
            <person name="Yu Y."/>
            <person name="Kim N.-H."/>
            <person name="Lee O.R."/>
            <person name="Lee T.-H."/>
            <person name="Bashyal P."/>
            <person name="Kim T.-S."/>
            <person name="Lee W.-H."/>
            <person name="Kawkins C."/>
            <person name="Kim C.-K."/>
            <person name="Kim J.S."/>
            <person name="Ahn B.O."/>
            <person name="Rhee S.Y."/>
            <person name="Sohng J.K."/>
        </authorList>
    </citation>
    <scope>NUCLEOTIDE SEQUENCE</scope>
    <source>
        <tissue evidence="3">Leaf</tissue>
    </source>
</reference>
<dbReference type="Proteomes" id="UP000634136">
    <property type="component" value="Unassembled WGS sequence"/>
</dbReference>
<gene>
    <name evidence="3" type="ORF">G2W53_022386</name>
</gene>
<dbReference type="InterPro" id="IPR015797">
    <property type="entry name" value="NUDIX_hydrolase-like_dom_sf"/>
</dbReference>
<dbReference type="OrthoDB" id="2402896at2759"/>
<organism evidence="3 4">
    <name type="scientific">Senna tora</name>
    <dbReference type="NCBI Taxonomy" id="362788"/>
    <lineage>
        <taxon>Eukaryota</taxon>
        <taxon>Viridiplantae</taxon>
        <taxon>Streptophyta</taxon>
        <taxon>Embryophyta</taxon>
        <taxon>Tracheophyta</taxon>
        <taxon>Spermatophyta</taxon>
        <taxon>Magnoliopsida</taxon>
        <taxon>eudicotyledons</taxon>
        <taxon>Gunneridae</taxon>
        <taxon>Pentapetalae</taxon>
        <taxon>rosids</taxon>
        <taxon>fabids</taxon>
        <taxon>Fabales</taxon>
        <taxon>Fabaceae</taxon>
        <taxon>Caesalpinioideae</taxon>
        <taxon>Cassia clade</taxon>
        <taxon>Senna</taxon>
    </lineage>
</organism>
<dbReference type="EMBL" id="JAAIUW010000007">
    <property type="protein sequence ID" value="KAF7824242.1"/>
    <property type="molecule type" value="Genomic_DNA"/>
</dbReference>
<name>A0A834WIP6_9FABA</name>
<dbReference type="PANTHER" id="PTHR47718">
    <property type="entry name" value="OS01G0519700 PROTEIN"/>
    <property type="match status" value="1"/>
</dbReference>
<protein>
    <submittedName>
        <fullName evidence="3">Protein FAR1-RELATED SEQUENCE 5-like</fullName>
    </submittedName>
</protein>
<evidence type="ECO:0000313" key="4">
    <source>
        <dbReference type="Proteomes" id="UP000634136"/>
    </source>
</evidence>
<feature type="domain" description="MULE transposase" evidence="2">
    <location>
        <begin position="42"/>
        <end position="109"/>
    </location>
</feature>
<feature type="domain" description="Nudix hydrolase" evidence="1">
    <location>
        <begin position="282"/>
        <end position="318"/>
    </location>
</feature>